<proteinExistence type="predicted"/>
<dbReference type="Proteomes" id="UP000242972">
    <property type="component" value="Unassembled WGS sequence"/>
</dbReference>
<protein>
    <submittedName>
        <fullName evidence="1">Uncharacterized protein</fullName>
    </submittedName>
</protein>
<gene>
    <name evidence="1" type="ORF">C7B46_07315</name>
</gene>
<evidence type="ECO:0000313" key="1">
    <source>
        <dbReference type="EMBL" id="PSR34062.1"/>
    </source>
</evidence>
<sequence length="64" mass="7041">MAVDPICPGCQGRNVGKVGTGQYYCWECFIEFQVGHRGTRMYRVEADGELSRIEPDAGLEGVTS</sequence>
<evidence type="ECO:0000313" key="2">
    <source>
        <dbReference type="Proteomes" id="UP000242972"/>
    </source>
</evidence>
<reference evidence="1 2" key="1">
    <citation type="journal article" date="2014" name="BMC Genomics">
        <title>Comparison of environmental and isolate Sulfobacillus genomes reveals diverse carbon, sulfur, nitrogen, and hydrogen metabolisms.</title>
        <authorList>
            <person name="Justice N.B."/>
            <person name="Norman A."/>
            <person name="Brown C.T."/>
            <person name="Singh A."/>
            <person name="Thomas B.C."/>
            <person name="Banfield J.F."/>
        </authorList>
    </citation>
    <scope>NUCLEOTIDE SEQUENCE [LARGE SCALE GENOMIC DNA]</scope>
    <source>
        <strain evidence="1">AMDSBA4</strain>
    </source>
</reference>
<dbReference type="EMBL" id="PXYW01000013">
    <property type="protein sequence ID" value="PSR34062.1"/>
    <property type="molecule type" value="Genomic_DNA"/>
</dbReference>
<comment type="caution">
    <text evidence="1">The sequence shown here is derived from an EMBL/GenBank/DDBJ whole genome shotgun (WGS) entry which is preliminary data.</text>
</comment>
<organism evidence="1 2">
    <name type="scientific">Sulfobacillus benefaciens</name>
    <dbReference type="NCBI Taxonomy" id="453960"/>
    <lineage>
        <taxon>Bacteria</taxon>
        <taxon>Bacillati</taxon>
        <taxon>Bacillota</taxon>
        <taxon>Clostridia</taxon>
        <taxon>Eubacteriales</taxon>
        <taxon>Clostridiales Family XVII. Incertae Sedis</taxon>
        <taxon>Sulfobacillus</taxon>
    </lineage>
</organism>
<accession>A0A2T2XHY2</accession>
<dbReference type="AlphaFoldDB" id="A0A2T2XHY2"/>
<name>A0A2T2XHY2_9FIRM</name>